<comment type="caution">
    <text evidence="1">The sequence shown here is derived from an EMBL/GenBank/DDBJ whole genome shotgun (WGS) entry which is preliminary data.</text>
</comment>
<dbReference type="Proteomes" id="UP000824890">
    <property type="component" value="Unassembled WGS sequence"/>
</dbReference>
<gene>
    <name evidence="1" type="ORF">HID58_041366</name>
</gene>
<accession>A0ABQ8BAM9</accession>
<reference evidence="1 2" key="1">
    <citation type="submission" date="2021-05" db="EMBL/GenBank/DDBJ databases">
        <title>Genome Assembly of Synthetic Allotetraploid Brassica napus Reveals Homoeologous Exchanges between Subgenomes.</title>
        <authorList>
            <person name="Davis J.T."/>
        </authorList>
    </citation>
    <scope>NUCLEOTIDE SEQUENCE [LARGE SCALE GENOMIC DNA]</scope>
    <source>
        <strain evidence="2">cv. Da-Ae</strain>
        <tissue evidence="1">Seedling</tissue>
    </source>
</reference>
<keyword evidence="2" id="KW-1185">Reference proteome</keyword>
<evidence type="ECO:0000313" key="2">
    <source>
        <dbReference type="Proteomes" id="UP000824890"/>
    </source>
</evidence>
<evidence type="ECO:0000313" key="1">
    <source>
        <dbReference type="EMBL" id="KAH0901864.1"/>
    </source>
</evidence>
<protein>
    <submittedName>
        <fullName evidence="1">Uncharacterized protein</fullName>
    </submittedName>
</protein>
<proteinExistence type="predicted"/>
<organism evidence="1 2">
    <name type="scientific">Brassica napus</name>
    <name type="common">Rape</name>
    <dbReference type="NCBI Taxonomy" id="3708"/>
    <lineage>
        <taxon>Eukaryota</taxon>
        <taxon>Viridiplantae</taxon>
        <taxon>Streptophyta</taxon>
        <taxon>Embryophyta</taxon>
        <taxon>Tracheophyta</taxon>
        <taxon>Spermatophyta</taxon>
        <taxon>Magnoliopsida</taxon>
        <taxon>eudicotyledons</taxon>
        <taxon>Gunneridae</taxon>
        <taxon>Pentapetalae</taxon>
        <taxon>rosids</taxon>
        <taxon>malvids</taxon>
        <taxon>Brassicales</taxon>
        <taxon>Brassicaceae</taxon>
        <taxon>Brassiceae</taxon>
        <taxon>Brassica</taxon>
    </lineage>
</organism>
<sequence>MVHLFFSPAAAYMASM</sequence>
<name>A0ABQ8BAM9_BRANA</name>
<dbReference type="EMBL" id="JAGKQM010000011">
    <property type="protein sequence ID" value="KAH0901864.1"/>
    <property type="molecule type" value="Genomic_DNA"/>
</dbReference>